<dbReference type="HOGENOM" id="CLU_035032_2_1_6"/>
<feature type="transmembrane region" description="Helical" evidence="10">
    <location>
        <begin position="172"/>
        <end position="194"/>
    </location>
</feature>
<name>D5C3F3_NITHN</name>
<comment type="subcellular location">
    <subcellularLocation>
        <location evidence="1 9">Cell inner membrane</location>
        <topology evidence="1 9">Multi-pass membrane protein</topology>
    </subcellularLocation>
</comment>
<dbReference type="EMBL" id="CP001798">
    <property type="protein sequence ID" value="ADE16860.1"/>
    <property type="molecule type" value="Genomic_DNA"/>
</dbReference>
<evidence type="ECO:0000256" key="2">
    <source>
        <dbReference type="ARBA" id="ARBA00005745"/>
    </source>
</evidence>
<feature type="domain" description="Type II secretion system protein GspF" evidence="11">
    <location>
        <begin position="72"/>
        <end position="195"/>
    </location>
</feature>
<dbReference type="STRING" id="472759.Nhal_3848"/>
<dbReference type="Gene3D" id="1.20.81.30">
    <property type="entry name" value="Type II secretion system (T2SS), domain F"/>
    <property type="match status" value="2"/>
</dbReference>
<gene>
    <name evidence="12" type="ordered locus">Nhal_3848</name>
</gene>
<evidence type="ECO:0000256" key="6">
    <source>
        <dbReference type="ARBA" id="ARBA00022692"/>
    </source>
</evidence>
<dbReference type="GO" id="GO:0015628">
    <property type="term" value="P:protein secretion by the type II secretion system"/>
    <property type="evidence" value="ECO:0007669"/>
    <property type="project" value="TreeGrafter"/>
</dbReference>
<evidence type="ECO:0000256" key="4">
    <source>
        <dbReference type="ARBA" id="ARBA00022475"/>
    </source>
</evidence>
<evidence type="ECO:0000256" key="10">
    <source>
        <dbReference type="SAM" id="Phobius"/>
    </source>
</evidence>
<dbReference type="KEGG" id="nhl:Nhal_3848"/>
<keyword evidence="7 10" id="KW-1133">Transmembrane helix</keyword>
<organism evidence="12 13">
    <name type="scientific">Nitrosococcus halophilus (strain Nc4)</name>
    <dbReference type="NCBI Taxonomy" id="472759"/>
    <lineage>
        <taxon>Bacteria</taxon>
        <taxon>Pseudomonadati</taxon>
        <taxon>Pseudomonadota</taxon>
        <taxon>Gammaproteobacteria</taxon>
        <taxon>Chromatiales</taxon>
        <taxon>Chromatiaceae</taxon>
        <taxon>Nitrosococcus</taxon>
    </lineage>
</organism>
<keyword evidence="6 9" id="KW-0812">Transmembrane</keyword>
<keyword evidence="3 9" id="KW-0813">Transport</keyword>
<feature type="transmembrane region" description="Helical" evidence="10">
    <location>
        <begin position="379"/>
        <end position="399"/>
    </location>
</feature>
<evidence type="ECO:0000256" key="8">
    <source>
        <dbReference type="ARBA" id="ARBA00023136"/>
    </source>
</evidence>
<keyword evidence="4" id="KW-1003">Cell membrane</keyword>
<reference evidence="13" key="1">
    <citation type="submission" date="2010-04" db="EMBL/GenBank/DDBJ databases">
        <title>Complete genome sequence of Nitrosococcus halophilus Nc4, a salt-adapted, aerobic obligate ammonia-oxidizing sulfur purple bacterium.</title>
        <authorList>
            <consortium name="US DOE Joint Genome Institute"/>
            <person name="Campbell M.A."/>
            <person name="Malfatti S.A."/>
            <person name="Chain P.S.G."/>
            <person name="Heidelberg J.F."/>
            <person name="Ward B.B."/>
            <person name="Klotz M.G."/>
        </authorList>
    </citation>
    <scope>NUCLEOTIDE SEQUENCE [LARGE SCALE GENOMIC DNA]</scope>
    <source>
        <strain evidence="13">Nc4</strain>
    </source>
</reference>
<dbReference type="InterPro" id="IPR001992">
    <property type="entry name" value="T2SS_GspF/T4SS_PilC_CS"/>
</dbReference>
<dbReference type="OrthoDB" id="9805682at2"/>
<proteinExistence type="inferred from homology"/>
<evidence type="ECO:0000256" key="3">
    <source>
        <dbReference type="ARBA" id="ARBA00022448"/>
    </source>
</evidence>
<dbReference type="Pfam" id="PF00482">
    <property type="entry name" value="T2SSF"/>
    <property type="match status" value="2"/>
</dbReference>
<dbReference type="InterPro" id="IPR042094">
    <property type="entry name" value="T2SS_GspF_sf"/>
</dbReference>
<sequence length="406" mass="44374">MAQAATKQQIFVWEGANRQGQRVKGEVNGKNTSMVKADLRRQGIVPLKVRKKPTPLFGRRKKKITPKEIAIFSRQLATMMSAGVPLVQAFEIIGRGHENASMQALVLNIKGEVEGGGTLAEALKKHPRQFDDLFCNLVNAGEQSGTLETLLDKIATYKEKTEAIKGKIKKALFYPTAVVVVAFIITAILLIFVIPQFQTLFQNFGADLPALTLLVLQLSALFQEWWWAIFGGMGVAIYSLIEARRRSRKINHLFDKLLLKLPVIGEILNKATIARYARTLSTMFAAGVPLVEAMASVAGAAGNSVYAQGILRIRDEVSTGTQLQAAMRNSQLFPNMVVQMVAIGEEAGSIDQMLAKVADFYEEEVDNAVDALSSLLEPLIMAILGVLVGGLVIAMYLPIFKMGSVV</sequence>
<dbReference type="RefSeq" id="WP_013034709.1">
    <property type="nucleotide sequence ID" value="NC_013960.1"/>
</dbReference>
<dbReference type="PANTHER" id="PTHR30012:SF7">
    <property type="entry name" value="PROTEIN TRANSPORT PROTEIN HOFC HOMOLOG"/>
    <property type="match status" value="1"/>
</dbReference>
<protein>
    <submittedName>
        <fullName evidence="12">Type II secretion system protein</fullName>
    </submittedName>
</protein>
<evidence type="ECO:0000256" key="7">
    <source>
        <dbReference type="ARBA" id="ARBA00022989"/>
    </source>
</evidence>
<dbReference type="InterPro" id="IPR003004">
    <property type="entry name" value="GspF/PilC"/>
</dbReference>
<dbReference type="AlphaFoldDB" id="D5C3F3"/>
<keyword evidence="13" id="KW-1185">Reference proteome</keyword>
<keyword evidence="8 10" id="KW-0472">Membrane</keyword>
<dbReference type="InterPro" id="IPR018076">
    <property type="entry name" value="T2SS_GspF_dom"/>
</dbReference>
<dbReference type="GO" id="GO:0005886">
    <property type="term" value="C:plasma membrane"/>
    <property type="evidence" value="ECO:0007669"/>
    <property type="project" value="UniProtKB-SubCell"/>
</dbReference>
<comment type="similarity">
    <text evidence="2 9">Belongs to the GSP F family.</text>
</comment>
<evidence type="ECO:0000256" key="5">
    <source>
        <dbReference type="ARBA" id="ARBA00022519"/>
    </source>
</evidence>
<dbReference type="PRINTS" id="PR00812">
    <property type="entry name" value="BCTERIALGSPF"/>
</dbReference>
<dbReference type="eggNOG" id="COG1459">
    <property type="taxonomic scope" value="Bacteria"/>
</dbReference>
<evidence type="ECO:0000256" key="9">
    <source>
        <dbReference type="RuleBase" id="RU003923"/>
    </source>
</evidence>
<evidence type="ECO:0000313" key="12">
    <source>
        <dbReference type="EMBL" id="ADE16860.1"/>
    </source>
</evidence>
<keyword evidence="5" id="KW-0997">Cell inner membrane</keyword>
<evidence type="ECO:0000256" key="1">
    <source>
        <dbReference type="ARBA" id="ARBA00004429"/>
    </source>
</evidence>
<evidence type="ECO:0000259" key="11">
    <source>
        <dbReference type="Pfam" id="PF00482"/>
    </source>
</evidence>
<dbReference type="PANTHER" id="PTHR30012">
    <property type="entry name" value="GENERAL SECRETION PATHWAY PROTEIN"/>
    <property type="match status" value="1"/>
</dbReference>
<feature type="domain" description="Type II secretion system protein GspF" evidence="11">
    <location>
        <begin position="277"/>
        <end position="398"/>
    </location>
</feature>
<evidence type="ECO:0000313" key="13">
    <source>
        <dbReference type="Proteomes" id="UP000001844"/>
    </source>
</evidence>
<dbReference type="FunFam" id="1.20.81.30:FF:000001">
    <property type="entry name" value="Type II secretion system protein F"/>
    <property type="match status" value="2"/>
</dbReference>
<dbReference type="Proteomes" id="UP000001844">
    <property type="component" value="Chromosome"/>
</dbReference>
<feature type="transmembrane region" description="Helical" evidence="10">
    <location>
        <begin position="225"/>
        <end position="241"/>
    </location>
</feature>
<dbReference type="PROSITE" id="PS00874">
    <property type="entry name" value="T2SP_F"/>
    <property type="match status" value="1"/>
</dbReference>
<accession>D5C3F3</accession>